<keyword evidence="4" id="KW-1185">Reference proteome</keyword>
<name>A0A485KTU2_9STRA</name>
<feature type="repeat" description="TPR" evidence="1">
    <location>
        <begin position="26"/>
        <end position="59"/>
    </location>
</feature>
<gene>
    <name evidence="3" type="primary">Aste57867_11613</name>
    <name evidence="2" type="ORF">As57867_011570</name>
    <name evidence="3" type="ORF">ASTE57867_11613</name>
</gene>
<dbReference type="Gene3D" id="1.25.40.10">
    <property type="entry name" value="Tetratricopeptide repeat domain"/>
    <property type="match status" value="1"/>
</dbReference>
<evidence type="ECO:0000313" key="4">
    <source>
        <dbReference type="Proteomes" id="UP000332933"/>
    </source>
</evidence>
<dbReference type="AlphaFoldDB" id="A0A485KTU2"/>
<evidence type="ECO:0000313" key="2">
    <source>
        <dbReference type="EMBL" id="KAF0697727.1"/>
    </source>
</evidence>
<dbReference type="EMBL" id="VJMH01005295">
    <property type="protein sequence ID" value="KAF0697727.1"/>
    <property type="molecule type" value="Genomic_DNA"/>
</dbReference>
<dbReference type="PROSITE" id="PS50005">
    <property type="entry name" value="TPR"/>
    <property type="match status" value="1"/>
</dbReference>
<dbReference type="InterPro" id="IPR011990">
    <property type="entry name" value="TPR-like_helical_dom_sf"/>
</dbReference>
<dbReference type="SUPFAM" id="SSF48452">
    <property type="entry name" value="TPR-like"/>
    <property type="match status" value="1"/>
</dbReference>
<keyword evidence="1" id="KW-0802">TPR repeat</keyword>
<accession>A0A485KTU2</accession>
<evidence type="ECO:0000313" key="3">
    <source>
        <dbReference type="EMBL" id="VFT88471.1"/>
    </source>
</evidence>
<proteinExistence type="predicted"/>
<sequence>MFKERGFAERAAAMYDRALQQYPRHSSVLTNAGFLAEQSGNPVEALNYYMRAVEADPTNAQSKLNFDNLYARISVPDVDSFLEPMPMEF</sequence>
<dbReference type="EMBL" id="CAADRA010005316">
    <property type="protein sequence ID" value="VFT88471.1"/>
    <property type="molecule type" value="Genomic_DNA"/>
</dbReference>
<protein>
    <submittedName>
        <fullName evidence="3">Aste57867_11613 protein</fullName>
    </submittedName>
</protein>
<reference evidence="2" key="2">
    <citation type="submission" date="2019-06" db="EMBL/GenBank/DDBJ databases">
        <title>Genomics analysis of Aphanomyces spp. identifies a new class of oomycete effector associated with host adaptation.</title>
        <authorList>
            <person name="Gaulin E."/>
        </authorList>
    </citation>
    <scope>NUCLEOTIDE SEQUENCE</scope>
    <source>
        <strain evidence="2">CBS 578.67</strain>
    </source>
</reference>
<reference evidence="3 4" key="1">
    <citation type="submission" date="2019-03" db="EMBL/GenBank/DDBJ databases">
        <authorList>
            <person name="Gaulin E."/>
            <person name="Dumas B."/>
        </authorList>
    </citation>
    <scope>NUCLEOTIDE SEQUENCE [LARGE SCALE GENOMIC DNA]</scope>
    <source>
        <strain evidence="3">CBS 568.67</strain>
    </source>
</reference>
<organism evidence="3 4">
    <name type="scientific">Aphanomyces stellatus</name>
    <dbReference type="NCBI Taxonomy" id="120398"/>
    <lineage>
        <taxon>Eukaryota</taxon>
        <taxon>Sar</taxon>
        <taxon>Stramenopiles</taxon>
        <taxon>Oomycota</taxon>
        <taxon>Saprolegniomycetes</taxon>
        <taxon>Saprolegniales</taxon>
        <taxon>Verrucalvaceae</taxon>
        <taxon>Aphanomyces</taxon>
    </lineage>
</organism>
<dbReference type="Pfam" id="PF14559">
    <property type="entry name" value="TPR_19"/>
    <property type="match status" value="1"/>
</dbReference>
<dbReference type="InterPro" id="IPR019734">
    <property type="entry name" value="TPR_rpt"/>
</dbReference>
<dbReference type="Proteomes" id="UP000332933">
    <property type="component" value="Unassembled WGS sequence"/>
</dbReference>
<evidence type="ECO:0000256" key="1">
    <source>
        <dbReference type="PROSITE-ProRule" id="PRU00339"/>
    </source>
</evidence>
<dbReference type="OrthoDB" id="1658288at2759"/>